<dbReference type="EMBL" id="BTSX01000005">
    <property type="protein sequence ID" value="GMS99507.1"/>
    <property type="molecule type" value="Genomic_DNA"/>
</dbReference>
<dbReference type="Gene3D" id="2.60.210.10">
    <property type="entry name" value="Apoptosis, Tumor Necrosis Factor Receptor Associated Protein 2, Chain A"/>
    <property type="match status" value="1"/>
</dbReference>
<dbReference type="PROSITE" id="PS50097">
    <property type="entry name" value="BTB"/>
    <property type="match status" value="1"/>
</dbReference>
<dbReference type="SUPFAM" id="SSF54695">
    <property type="entry name" value="POZ domain"/>
    <property type="match status" value="1"/>
</dbReference>
<dbReference type="SMART" id="SM00225">
    <property type="entry name" value="BTB"/>
    <property type="match status" value="1"/>
</dbReference>
<reference evidence="3" key="1">
    <citation type="submission" date="2023-10" db="EMBL/GenBank/DDBJ databases">
        <title>Genome assembly of Pristionchus species.</title>
        <authorList>
            <person name="Yoshida K."/>
            <person name="Sommer R.J."/>
        </authorList>
    </citation>
    <scope>NUCLEOTIDE SEQUENCE</scope>
    <source>
        <strain evidence="3">RS0144</strain>
    </source>
</reference>
<comment type="caution">
    <text evidence="3">The sequence shown here is derived from an EMBL/GenBank/DDBJ whole genome shotgun (WGS) entry which is preliminary data.</text>
</comment>
<gene>
    <name evidence="3" type="ORF">PENTCL1PPCAC_21682</name>
</gene>
<proteinExistence type="predicted"/>
<evidence type="ECO:0000259" key="1">
    <source>
        <dbReference type="PROSITE" id="PS50097"/>
    </source>
</evidence>
<dbReference type="Gene3D" id="3.30.710.10">
    <property type="entry name" value="Potassium Channel Kv1.1, Chain A"/>
    <property type="match status" value="1"/>
</dbReference>
<dbReference type="InterPro" id="IPR002083">
    <property type="entry name" value="MATH/TRAF_dom"/>
</dbReference>
<dbReference type="Proteomes" id="UP001432027">
    <property type="component" value="Unassembled WGS sequence"/>
</dbReference>
<feature type="domain" description="BTB" evidence="1">
    <location>
        <begin position="177"/>
        <end position="244"/>
    </location>
</feature>
<accession>A0AAV5TYS2</accession>
<dbReference type="SUPFAM" id="SSF49599">
    <property type="entry name" value="TRAF domain-like"/>
    <property type="match status" value="1"/>
</dbReference>
<dbReference type="CDD" id="cd18186">
    <property type="entry name" value="BTB_POZ_ZBTB_KLHL-like"/>
    <property type="match status" value="1"/>
</dbReference>
<evidence type="ECO:0000313" key="4">
    <source>
        <dbReference type="Proteomes" id="UP001432027"/>
    </source>
</evidence>
<evidence type="ECO:0008006" key="5">
    <source>
        <dbReference type="Google" id="ProtNLM"/>
    </source>
</evidence>
<dbReference type="Pfam" id="PF00917">
    <property type="entry name" value="MATH"/>
    <property type="match status" value="1"/>
</dbReference>
<evidence type="ECO:0000313" key="3">
    <source>
        <dbReference type="EMBL" id="GMS99507.1"/>
    </source>
</evidence>
<dbReference type="PANTHER" id="PTHR47022:SF1">
    <property type="entry name" value="BTB AND MATH DOMAIN-CONTAINING PROTEIN 36-RELATED"/>
    <property type="match status" value="1"/>
</dbReference>
<protein>
    <recommendedName>
        <fullName evidence="5">BTB domain-containing protein</fullName>
    </recommendedName>
</protein>
<dbReference type="PANTHER" id="PTHR47022">
    <property type="entry name" value="BTB AND MATH DOMAIN-CONTAINING PROTEIN 36-RELATED"/>
    <property type="match status" value="1"/>
</dbReference>
<dbReference type="InterPro" id="IPR000210">
    <property type="entry name" value="BTB/POZ_dom"/>
</dbReference>
<dbReference type="InterPro" id="IPR008974">
    <property type="entry name" value="TRAF-like"/>
</dbReference>
<dbReference type="InterPro" id="IPR011333">
    <property type="entry name" value="SKP1/BTB/POZ_sf"/>
</dbReference>
<evidence type="ECO:0000259" key="2">
    <source>
        <dbReference type="PROSITE" id="PS50144"/>
    </source>
</evidence>
<sequence>MSDRVMEKEGAAAAAANSKSGIIRFVIDNVSTLNNGGQYSPEVEVGGVSWRGNCYKSAVNRPNPARPVHNNSPGVALGICSMHKQSTLWNIDIDAQFILVNSDTTKNITAERTRYFGHETSFTGAYLLPWEEVMNNEKGFIKDDKVEVEIRFSITRMKGIKTTPPLFDFTNSNDSRHDIALVINGEKIYASKAILASYSPVFLTMFNGDFDEKNNNEIVLKEIDRDELIEMLHVIYPTHKKISDESAEFLLKLGDRFLIPYVMDRSEKFLIFSSMISNTEKLRIADHYRLFGLQCHCLSKLVTRQNFLDVKESTIYTKLSCETKSALFERMLKIPQ</sequence>
<name>A0AAV5TYS2_9BILA</name>
<dbReference type="AlphaFoldDB" id="A0AAV5TYS2"/>
<keyword evidence="4" id="KW-1185">Reference proteome</keyword>
<feature type="domain" description="MATH" evidence="2">
    <location>
        <begin position="20"/>
        <end position="152"/>
    </location>
</feature>
<dbReference type="Pfam" id="PF00651">
    <property type="entry name" value="BTB"/>
    <property type="match status" value="1"/>
</dbReference>
<dbReference type="PROSITE" id="PS50144">
    <property type="entry name" value="MATH"/>
    <property type="match status" value="1"/>
</dbReference>
<organism evidence="3 4">
    <name type="scientific">Pristionchus entomophagus</name>
    <dbReference type="NCBI Taxonomy" id="358040"/>
    <lineage>
        <taxon>Eukaryota</taxon>
        <taxon>Metazoa</taxon>
        <taxon>Ecdysozoa</taxon>
        <taxon>Nematoda</taxon>
        <taxon>Chromadorea</taxon>
        <taxon>Rhabditida</taxon>
        <taxon>Rhabditina</taxon>
        <taxon>Diplogasteromorpha</taxon>
        <taxon>Diplogasteroidea</taxon>
        <taxon>Neodiplogasteridae</taxon>
        <taxon>Pristionchus</taxon>
    </lineage>
</organism>